<evidence type="ECO:0000256" key="7">
    <source>
        <dbReference type="ARBA" id="ARBA00023294"/>
    </source>
</evidence>
<comment type="subcellular location">
    <subcellularLocation>
        <location evidence="1 8">Membrane</location>
        <topology evidence="1 8">Multi-pass membrane protein</topology>
    </subcellularLocation>
</comment>
<comment type="caution">
    <text evidence="8">Lacks conserved residue(s) required for the propagation of feature annotation.</text>
</comment>
<proteinExistence type="inferred from homology"/>
<sequence length="321" mass="34022">MFASKTASPRHGSIGGVGAGGGADVFSLQSSKGPTPRTSNFEEEMLKVGKKRGGRRSTSGGPKKKESGGGGAMPNKELHMFVWSSSASPVSEGNLRHAVNRAGSADFGVIDSSKAVLQQEIAASRGMLDFNDTISPRVNGDREVDMEDGSIRTQAAGTPYSGEKKADMQAKKQQMPPTSVMTRLIMIMVWRKLIRNPNTYASLIGLIWSLVSFRWNIKMPTIVSGSISILSDAGLGMAMFSLGLFMALQPKMIACGKTVATFSMAVRFLTGPAVIAATSIAIGMRGVLLHVAIVQAALPQGIVPFVFAKEYNVHADILSTA</sequence>
<evidence type="ECO:0000256" key="8">
    <source>
        <dbReference type="RuleBase" id="RU362108"/>
    </source>
</evidence>
<comment type="similarity">
    <text evidence="2 8">Belongs to the auxin efflux carrier (TC 2.A.69.1) family.</text>
</comment>
<keyword evidence="7 8" id="KW-0927">Auxin signaling pathway</keyword>
<dbReference type="Pfam" id="PF03547">
    <property type="entry name" value="Mem_trans"/>
    <property type="match status" value="1"/>
</dbReference>
<keyword evidence="3 8" id="KW-0813">Transport</keyword>
<protein>
    <recommendedName>
        <fullName evidence="8">Auxin efflux carrier component</fullName>
    </recommendedName>
</protein>
<accession>A0A438GX19</accession>
<evidence type="ECO:0000256" key="1">
    <source>
        <dbReference type="ARBA" id="ARBA00004141"/>
    </source>
</evidence>
<evidence type="ECO:0000256" key="6">
    <source>
        <dbReference type="ARBA" id="ARBA00023136"/>
    </source>
</evidence>
<name>A0A438GX19_VITVI</name>
<dbReference type="GO" id="GO:0016020">
    <property type="term" value="C:membrane"/>
    <property type="evidence" value="ECO:0007669"/>
    <property type="project" value="UniProtKB-SubCell"/>
</dbReference>
<evidence type="ECO:0000313" key="10">
    <source>
        <dbReference type="EMBL" id="RVW76731.1"/>
    </source>
</evidence>
<dbReference type="PANTHER" id="PTHR31752:SF4">
    <property type="entry name" value="AUXIN EFFLUX CARRIER COMPONENT 2"/>
    <property type="match status" value="1"/>
</dbReference>
<reference evidence="10 11" key="1">
    <citation type="journal article" date="2018" name="PLoS Genet.">
        <title>Population sequencing reveals clonal diversity and ancestral inbreeding in the grapevine cultivar Chardonnay.</title>
        <authorList>
            <person name="Roach M.J."/>
            <person name="Johnson D.L."/>
            <person name="Bohlmann J."/>
            <person name="van Vuuren H.J."/>
            <person name="Jones S.J."/>
            <person name="Pretorius I.S."/>
            <person name="Schmidt S.A."/>
            <person name="Borneman A.R."/>
        </authorList>
    </citation>
    <scope>NUCLEOTIDE SEQUENCE [LARGE SCALE GENOMIC DNA]</scope>
    <source>
        <strain evidence="11">cv. Chardonnay</strain>
        <tissue evidence="10">Leaf</tissue>
    </source>
</reference>
<feature type="region of interest" description="Disordered" evidence="9">
    <location>
        <begin position="138"/>
        <end position="173"/>
    </location>
</feature>
<dbReference type="InterPro" id="IPR014024">
    <property type="entry name" value="Auxin_eff_plant"/>
</dbReference>
<dbReference type="EMBL" id="QGNW01000324">
    <property type="protein sequence ID" value="RVW76731.1"/>
    <property type="molecule type" value="Genomic_DNA"/>
</dbReference>
<feature type="transmembrane region" description="Helical" evidence="8">
    <location>
        <begin position="288"/>
        <end position="308"/>
    </location>
</feature>
<feature type="transmembrane region" description="Helical" evidence="8">
    <location>
        <begin position="260"/>
        <end position="282"/>
    </location>
</feature>
<dbReference type="NCBIfam" id="TIGR00946">
    <property type="entry name" value="2a69"/>
    <property type="match status" value="1"/>
</dbReference>
<comment type="caution">
    <text evidence="10">The sequence shown here is derived from an EMBL/GenBank/DDBJ whole genome shotgun (WGS) entry which is preliminary data.</text>
</comment>
<evidence type="ECO:0000313" key="11">
    <source>
        <dbReference type="Proteomes" id="UP000288805"/>
    </source>
</evidence>
<evidence type="ECO:0000256" key="2">
    <source>
        <dbReference type="ARBA" id="ARBA00009177"/>
    </source>
</evidence>
<feature type="transmembrane region" description="Helical" evidence="8">
    <location>
        <begin position="200"/>
        <end position="217"/>
    </location>
</feature>
<dbReference type="AlphaFoldDB" id="A0A438GX19"/>
<evidence type="ECO:0000256" key="5">
    <source>
        <dbReference type="ARBA" id="ARBA00022989"/>
    </source>
</evidence>
<keyword evidence="6 8" id="KW-0472">Membrane</keyword>
<dbReference type="GO" id="GO:0060918">
    <property type="term" value="P:auxin transport"/>
    <property type="evidence" value="ECO:0007669"/>
    <property type="project" value="UniProtKB-ARBA"/>
</dbReference>
<feature type="transmembrane region" description="Helical" evidence="8">
    <location>
        <begin position="229"/>
        <end position="248"/>
    </location>
</feature>
<evidence type="ECO:0000256" key="4">
    <source>
        <dbReference type="ARBA" id="ARBA00022692"/>
    </source>
</evidence>
<evidence type="ECO:0000256" key="9">
    <source>
        <dbReference type="SAM" id="MobiDB-lite"/>
    </source>
</evidence>
<evidence type="ECO:0000256" key="3">
    <source>
        <dbReference type="ARBA" id="ARBA00022448"/>
    </source>
</evidence>
<feature type="compositionally biased region" description="Gly residues" evidence="9">
    <location>
        <begin position="13"/>
        <end position="23"/>
    </location>
</feature>
<gene>
    <name evidence="10" type="primary">PIN2_0</name>
    <name evidence="10" type="ORF">CK203_047566</name>
</gene>
<dbReference type="Proteomes" id="UP000288805">
    <property type="component" value="Unassembled WGS sequence"/>
</dbReference>
<dbReference type="GO" id="GO:0055085">
    <property type="term" value="P:transmembrane transport"/>
    <property type="evidence" value="ECO:0007669"/>
    <property type="project" value="InterPro"/>
</dbReference>
<feature type="region of interest" description="Disordered" evidence="9">
    <location>
        <begin position="1"/>
        <end position="75"/>
    </location>
</feature>
<comment type="function">
    <text evidence="8">May act as a component of the auxin efflux carrier.</text>
</comment>
<keyword evidence="4 8" id="KW-0812">Transmembrane</keyword>
<dbReference type="PANTHER" id="PTHR31752">
    <property type="entry name" value="AUXIN EFFLUX CARRIER COMPONENT 1B-RELATED"/>
    <property type="match status" value="1"/>
</dbReference>
<keyword evidence="5 8" id="KW-1133">Transmembrane helix</keyword>
<organism evidence="10 11">
    <name type="scientific">Vitis vinifera</name>
    <name type="common">Grape</name>
    <dbReference type="NCBI Taxonomy" id="29760"/>
    <lineage>
        <taxon>Eukaryota</taxon>
        <taxon>Viridiplantae</taxon>
        <taxon>Streptophyta</taxon>
        <taxon>Embryophyta</taxon>
        <taxon>Tracheophyta</taxon>
        <taxon>Spermatophyta</taxon>
        <taxon>Magnoliopsida</taxon>
        <taxon>eudicotyledons</taxon>
        <taxon>Gunneridae</taxon>
        <taxon>Pentapetalae</taxon>
        <taxon>rosids</taxon>
        <taxon>Vitales</taxon>
        <taxon>Vitaceae</taxon>
        <taxon>Viteae</taxon>
        <taxon>Vitis</taxon>
    </lineage>
</organism>
<dbReference type="InterPro" id="IPR004776">
    <property type="entry name" value="Mem_transp_PIN-like"/>
</dbReference>
<feature type="compositionally biased region" description="Polar residues" evidence="9">
    <location>
        <begin position="27"/>
        <end position="39"/>
    </location>
</feature>
<dbReference type="InterPro" id="IPR051107">
    <property type="entry name" value="Auxin_Efflux_Carrier"/>
</dbReference>
<dbReference type="GO" id="GO:0009734">
    <property type="term" value="P:auxin-activated signaling pathway"/>
    <property type="evidence" value="ECO:0007669"/>
    <property type="project" value="UniProtKB-UniRule"/>
</dbReference>